<dbReference type="GO" id="GO:1990961">
    <property type="term" value="P:xenobiotic detoxification by transmembrane export across the plasma membrane"/>
    <property type="evidence" value="ECO:0007669"/>
    <property type="project" value="TreeGrafter"/>
</dbReference>
<dbReference type="PANTHER" id="PTHR23502:SF23">
    <property type="entry name" value="FLUCONAZOLE RESISTANCE PROTEIN 1"/>
    <property type="match status" value="1"/>
</dbReference>
<dbReference type="Pfam" id="PF07690">
    <property type="entry name" value="MFS_1"/>
    <property type="match status" value="1"/>
</dbReference>
<evidence type="ECO:0000256" key="6">
    <source>
        <dbReference type="ARBA" id="ARBA00053977"/>
    </source>
</evidence>
<keyword evidence="4 10" id="KW-0472">Membrane</keyword>
<dbReference type="OrthoDB" id="3357846at2759"/>
<feature type="transmembrane region" description="Helical" evidence="10">
    <location>
        <begin position="481"/>
        <end position="504"/>
    </location>
</feature>
<evidence type="ECO:0000256" key="4">
    <source>
        <dbReference type="ARBA" id="ARBA00023136"/>
    </source>
</evidence>
<feature type="transmembrane region" description="Helical" evidence="10">
    <location>
        <begin position="416"/>
        <end position="436"/>
    </location>
</feature>
<feature type="domain" description="Major facilitator superfamily (MFS) profile" evidence="11">
    <location>
        <begin position="141"/>
        <end position="574"/>
    </location>
</feature>
<dbReference type="STRING" id="40998.A0A2P7ZCT1"/>
<dbReference type="GO" id="GO:0005886">
    <property type="term" value="C:plasma membrane"/>
    <property type="evidence" value="ECO:0007669"/>
    <property type="project" value="TreeGrafter"/>
</dbReference>
<evidence type="ECO:0000313" key="12">
    <source>
        <dbReference type="EMBL" id="PSK46037.1"/>
    </source>
</evidence>
<dbReference type="InterPro" id="IPR036259">
    <property type="entry name" value="MFS_trans_sf"/>
</dbReference>
<dbReference type="FunFam" id="1.20.1250.20:FF:000011">
    <property type="entry name" value="MFS multidrug transporter, putative"/>
    <property type="match status" value="1"/>
</dbReference>
<dbReference type="CDD" id="cd17323">
    <property type="entry name" value="MFS_Tpo1_MDR_like"/>
    <property type="match status" value="1"/>
</dbReference>
<evidence type="ECO:0000256" key="3">
    <source>
        <dbReference type="ARBA" id="ARBA00022989"/>
    </source>
</evidence>
<sequence length="586" mass="64710">MVADLIRDSFFGHVVRLASGRKVFTYPEERDPAIAGRYYHYDKSTNLARYGQTTVPEDAPKKDVEKDDFSASPTPRPSDAHMRAEHGSISSSQTEVGGAPQVSNIAGTPIDPEKGRDLTVIDWDGPNDPENPRNWSTAKKFFVTFEICLLTTGVYIGSAIYTPGLYGVVAQFQVSQLVATLGLCLFVAGYGLGPMVFAPMSEVPQIGRMPIYILTLVVFVALQLPVIYAKNIGMLLAFRFLTGLFGSPVLATGGATLADIYAPKKQAYALSVWGMSAVAGPTLGPTVASFAVVAKGWTWAIWELMWLSGFALFVLFFFLPETSQSNILYRKMNRIKKLTGNDKLTCEPILMGEQMTGKDIAMMVFVRPITLNFQEPMVFLCNLYIALIYGLLYIWFESFPITFLQVYRFPEGTFGLTYLGILGGALVTIGPFFAYLRFVQEKQFDANGNIQPEKRLIPAMVGGFAIPICLFWFGWSAGRTHWIVPIIGSGWFSLGAFCLFNSILSYLGDAYPANVASVYAGNDLFRSAFGAGFPLFATAMYNKLGIDWASSTLAFISIAFIPIPFVLYKFGRTLRVNHSKFARKDI</sequence>
<proteinExistence type="inferred from homology"/>
<feature type="compositionally biased region" description="Polar residues" evidence="9">
    <location>
        <begin position="88"/>
        <end position="106"/>
    </location>
</feature>
<feature type="transmembrane region" description="Helical" evidence="10">
    <location>
        <begin position="548"/>
        <end position="568"/>
    </location>
</feature>
<feature type="transmembrane region" description="Helical" evidence="10">
    <location>
        <begin position="234"/>
        <end position="258"/>
    </location>
</feature>
<feature type="transmembrane region" description="Helical" evidence="10">
    <location>
        <begin position="377"/>
        <end position="396"/>
    </location>
</feature>
<evidence type="ECO:0000259" key="11">
    <source>
        <dbReference type="PROSITE" id="PS50850"/>
    </source>
</evidence>
<dbReference type="SUPFAM" id="SSF103473">
    <property type="entry name" value="MFS general substrate transporter"/>
    <property type="match status" value="1"/>
</dbReference>
<feature type="transmembrane region" description="Helical" evidence="10">
    <location>
        <begin position="299"/>
        <end position="319"/>
    </location>
</feature>
<dbReference type="InterPro" id="IPR011701">
    <property type="entry name" value="MFS"/>
</dbReference>
<accession>A0A2P7ZCT1</accession>
<keyword evidence="3 10" id="KW-1133">Transmembrane helix</keyword>
<comment type="subcellular location">
    <subcellularLocation>
        <location evidence="1">Membrane</location>
        <topology evidence="1">Multi-pass membrane protein</topology>
    </subcellularLocation>
</comment>
<dbReference type="PROSITE" id="PS50850">
    <property type="entry name" value="MFS"/>
    <property type="match status" value="1"/>
</dbReference>
<keyword evidence="2 10" id="KW-0812">Transmembrane</keyword>
<evidence type="ECO:0000256" key="1">
    <source>
        <dbReference type="ARBA" id="ARBA00004141"/>
    </source>
</evidence>
<evidence type="ECO:0000256" key="2">
    <source>
        <dbReference type="ARBA" id="ARBA00022692"/>
    </source>
</evidence>
<feature type="transmembrane region" description="Helical" evidence="10">
    <location>
        <begin position="209"/>
        <end position="228"/>
    </location>
</feature>
<dbReference type="AlphaFoldDB" id="A0A2P7ZCT1"/>
<comment type="similarity">
    <text evidence="5">Belongs to the major facilitator superfamily. CAR1 family.</text>
</comment>
<protein>
    <recommendedName>
        <fullName evidence="7">Cercosporin MFS transporter CTB4</fullName>
    </recommendedName>
    <alternativeName>
        <fullName evidence="8">Cercosporin toxin biosynthesis cluster protein 4</fullName>
    </alternativeName>
</protein>
<feature type="region of interest" description="Disordered" evidence="9">
    <location>
        <begin position="50"/>
        <end position="129"/>
    </location>
</feature>
<feature type="transmembrane region" description="Helical" evidence="10">
    <location>
        <begin position="456"/>
        <end position="475"/>
    </location>
</feature>
<feature type="transmembrane region" description="Helical" evidence="10">
    <location>
        <begin position="270"/>
        <end position="293"/>
    </location>
</feature>
<comment type="function">
    <text evidence="6">MFS transporter; part of the gene cluster that mediates the biosynthesis of cercosporin, a light-activated, non-host-selective toxin. The perylenequinone chromophore of cercosporin absorbs light energy to attain an electronically-activated triplet state and produces active oxygen species such as the hydroxyl radical, superoxide, hydrogen peroxide or singlet oxygen upon reaction with oxygen molecules. These reactive oxygen species cause damage to various cellular components including lipids, proteins and nucleic acids. Responsible for secretion and accumulation of cercosporin, but does not play any roles in self-protection against the toxicity of cercosporin.</text>
</comment>
<dbReference type="Proteomes" id="UP000243723">
    <property type="component" value="Unassembled WGS sequence"/>
</dbReference>
<evidence type="ECO:0000256" key="9">
    <source>
        <dbReference type="SAM" id="MobiDB-lite"/>
    </source>
</evidence>
<evidence type="ECO:0000256" key="8">
    <source>
        <dbReference type="ARBA" id="ARBA00077167"/>
    </source>
</evidence>
<reference evidence="12 13" key="1">
    <citation type="submission" date="2017-05" db="EMBL/GenBank/DDBJ databases">
        <title>Draft genome sequence of Elsinoe australis.</title>
        <authorList>
            <person name="Cheng Q."/>
        </authorList>
    </citation>
    <scope>NUCLEOTIDE SEQUENCE [LARGE SCALE GENOMIC DNA]</scope>
    <source>
        <strain evidence="12 13">NL1</strain>
    </source>
</reference>
<feature type="transmembrane region" description="Helical" evidence="10">
    <location>
        <begin position="174"/>
        <end position="197"/>
    </location>
</feature>
<feature type="transmembrane region" description="Helical" evidence="10">
    <location>
        <begin position="524"/>
        <end position="542"/>
    </location>
</feature>
<dbReference type="Gene3D" id="1.20.1250.20">
    <property type="entry name" value="MFS general substrate transporter like domains"/>
    <property type="match status" value="1"/>
</dbReference>
<evidence type="ECO:0000256" key="5">
    <source>
        <dbReference type="ARBA" id="ARBA00038347"/>
    </source>
</evidence>
<evidence type="ECO:0000256" key="10">
    <source>
        <dbReference type="SAM" id="Phobius"/>
    </source>
</evidence>
<keyword evidence="13" id="KW-1185">Reference proteome</keyword>
<dbReference type="PANTHER" id="PTHR23502">
    <property type="entry name" value="MAJOR FACILITATOR SUPERFAMILY"/>
    <property type="match status" value="1"/>
</dbReference>
<feature type="transmembrane region" description="Helical" evidence="10">
    <location>
        <begin position="141"/>
        <end position="162"/>
    </location>
</feature>
<organism evidence="12 13">
    <name type="scientific">Elsinoe australis</name>
    <dbReference type="NCBI Taxonomy" id="40998"/>
    <lineage>
        <taxon>Eukaryota</taxon>
        <taxon>Fungi</taxon>
        <taxon>Dikarya</taxon>
        <taxon>Ascomycota</taxon>
        <taxon>Pezizomycotina</taxon>
        <taxon>Dothideomycetes</taxon>
        <taxon>Dothideomycetidae</taxon>
        <taxon>Myriangiales</taxon>
        <taxon>Elsinoaceae</taxon>
        <taxon>Elsinoe</taxon>
    </lineage>
</organism>
<evidence type="ECO:0000313" key="13">
    <source>
        <dbReference type="Proteomes" id="UP000243723"/>
    </source>
</evidence>
<dbReference type="EMBL" id="NHZQ01000236">
    <property type="protein sequence ID" value="PSK46037.1"/>
    <property type="molecule type" value="Genomic_DNA"/>
</dbReference>
<gene>
    <name evidence="12" type="ORF">B9Z65_5005</name>
</gene>
<name>A0A2P7ZCT1_9PEZI</name>
<dbReference type="GO" id="GO:0015244">
    <property type="term" value="F:fluconazole transmembrane transporter activity"/>
    <property type="evidence" value="ECO:0007669"/>
    <property type="project" value="TreeGrafter"/>
</dbReference>
<feature type="compositionally biased region" description="Basic and acidic residues" evidence="9">
    <location>
        <begin position="58"/>
        <end position="69"/>
    </location>
</feature>
<evidence type="ECO:0000256" key="7">
    <source>
        <dbReference type="ARBA" id="ARBA00069139"/>
    </source>
</evidence>
<comment type="caution">
    <text evidence="12">The sequence shown here is derived from an EMBL/GenBank/DDBJ whole genome shotgun (WGS) entry which is preliminary data.</text>
</comment>
<dbReference type="InterPro" id="IPR020846">
    <property type="entry name" value="MFS_dom"/>
</dbReference>